<accession>A0A830B9M3</accession>
<evidence type="ECO:0000313" key="4">
    <source>
        <dbReference type="Proteomes" id="UP000653305"/>
    </source>
</evidence>
<dbReference type="InterPro" id="IPR001279">
    <property type="entry name" value="Metallo-B-lactamas"/>
</dbReference>
<keyword evidence="4" id="KW-1185">Reference proteome</keyword>
<dbReference type="Proteomes" id="UP000653305">
    <property type="component" value="Unassembled WGS sequence"/>
</dbReference>
<evidence type="ECO:0000259" key="2">
    <source>
        <dbReference type="Pfam" id="PF24118"/>
    </source>
</evidence>
<dbReference type="AlphaFoldDB" id="A0A830B9M3"/>
<protein>
    <submittedName>
        <fullName evidence="3">Putative hydrolase c777.06c</fullName>
    </submittedName>
</protein>
<keyword evidence="3" id="KW-0378">Hydrolase</keyword>
<dbReference type="SUPFAM" id="SSF56281">
    <property type="entry name" value="Metallo-hydrolase/oxidoreductase"/>
    <property type="match status" value="1"/>
</dbReference>
<dbReference type="Pfam" id="PF12706">
    <property type="entry name" value="Lactamase_B_2"/>
    <property type="match status" value="1"/>
</dbReference>
<organism evidence="3 4">
    <name type="scientific">Phtheirospermum japonicum</name>
    <dbReference type="NCBI Taxonomy" id="374723"/>
    <lineage>
        <taxon>Eukaryota</taxon>
        <taxon>Viridiplantae</taxon>
        <taxon>Streptophyta</taxon>
        <taxon>Embryophyta</taxon>
        <taxon>Tracheophyta</taxon>
        <taxon>Spermatophyta</taxon>
        <taxon>Magnoliopsida</taxon>
        <taxon>eudicotyledons</taxon>
        <taxon>Gunneridae</taxon>
        <taxon>Pentapetalae</taxon>
        <taxon>asterids</taxon>
        <taxon>lamiids</taxon>
        <taxon>Lamiales</taxon>
        <taxon>Orobanchaceae</taxon>
        <taxon>Orobanchaceae incertae sedis</taxon>
        <taxon>Phtheirospermum</taxon>
    </lineage>
</organism>
<feature type="domain" description="Metallo-beta-lactamase" evidence="1">
    <location>
        <begin position="82"/>
        <end position="213"/>
    </location>
</feature>
<dbReference type="Gene3D" id="3.60.15.10">
    <property type="entry name" value="Ribonuclease Z/Hydroxyacylglutathione hydrolase-like"/>
    <property type="match status" value="1"/>
</dbReference>
<dbReference type="PANTHER" id="PTHR38226">
    <property type="entry name" value="(WILD MALAYSIAN BANANA) HYPOTHETICAL PROTEIN"/>
    <property type="match status" value="1"/>
</dbReference>
<dbReference type="OrthoDB" id="341300at2759"/>
<dbReference type="GO" id="GO:0016787">
    <property type="term" value="F:hydrolase activity"/>
    <property type="evidence" value="ECO:0007669"/>
    <property type="project" value="UniProtKB-KW"/>
</dbReference>
<dbReference type="EMBL" id="BMAC01000027">
    <property type="protein sequence ID" value="GFP81183.1"/>
    <property type="molecule type" value="Genomic_DNA"/>
</dbReference>
<dbReference type="Pfam" id="PF24118">
    <property type="entry name" value="DUF7392"/>
    <property type="match status" value="1"/>
</dbReference>
<dbReference type="PANTHER" id="PTHR38226:SF3">
    <property type="entry name" value="(WILD MALAYSIAN BANANA) HYPOTHETICAL PROTEIN"/>
    <property type="match status" value="1"/>
</dbReference>
<reference evidence="3" key="1">
    <citation type="submission" date="2020-07" db="EMBL/GenBank/DDBJ databases">
        <title>Ethylene signaling mediates host invasion by parasitic plants.</title>
        <authorList>
            <person name="Yoshida S."/>
        </authorList>
    </citation>
    <scope>NUCLEOTIDE SEQUENCE</scope>
    <source>
        <strain evidence="3">Okayama</strain>
    </source>
</reference>
<comment type="caution">
    <text evidence="3">The sequence shown here is derived from an EMBL/GenBank/DDBJ whole genome shotgun (WGS) entry which is preliminary data.</text>
</comment>
<evidence type="ECO:0000313" key="3">
    <source>
        <dbReference type="EMBL" id="GFP81183.1"/>
    </source>
</evidence>
<feature type="domain" description="DUF7392" evidence="2">
    <location>
        <begin position="356"/>
        <end position="472"/>
    </location>
</feature>
<dbReference type="InterPro" id="IPR055816">
    <property type="entry name" value="DUF7392"/>
</dbReference>
<name>A0A830B9M3_9LAMI</name>
<evidence type="ECO:0000259" key="1">
    <source>
        <dbReference type="Pfam" id="PF12706"/>
    </source>
</evidence>
<proteinExistence type="predicted"/>
<dbReference type="CDD" id="cd16279">
    <property type="entry name" value="metallo-hydrolase-like_MBL-fold"/>
    <property type="match status" value="1"/>
</dbReference>
<gene>
    <name evidence="3" type="ORF">PHJA_000261600</name>
</gene>
<dbReference type="InterPro" id="IPR036866">
    <property type="entry name" value="RibonucZ/Hydroxyglut_hydro"/>
</dbReference>
<sequence>MAATAVEVAVNGNAEPSRSALIFLGTGCSSAVPNAMCLIQPSDPPCLVCSQSLTLPPEQNPNYRCNTSLLIDYCDGDGKHKYILIDVGKTFREQVLRWFTFHKIPHVDSIILTHEHADAVLGLDDIRTVQPFSPTNDINPTPIHLTQDAMESIAVKFPYLVQKKLKPGQEVRRVAQLDWKIIENDCTKPFVASELQFVPLPVMHGEDYKQSHNTHFCFPQTLEAVKKICPKRALLIGMTHEFDHHIDNVFLNDWSKRGIKLIRGDFADKMQFYFAAQRLSVGFPISLLTLKQFSLYTASESLGCVHSSILRSIHGNKIIWYGAWMKRTNEKKKLLSAALVSILRNVESMAILIDHSFFEAYAGESKDGSPAAKFFTGDVVSLSSATLSSSDENSNKNRVWYACLAIFKDRFGKMTGARAGVCFRAQSMPRLLGLFVWESLGLCYTHILTSDYRSTVLPYLDGLAIDVKYDVFRVVYVSGDSDLSFQFDPQHRMLGDEVDKNEEEAYD</sequence>